<gene>
    <name evidence="3" type="primary">LOC113850895</name>
</gene>
<proteinExistence type="predicted"/>
<dbReference type="Proteomes" id="UP000694853">
    <property type="component" value="Unplaced"/>
</dbReference>
<organism evidence="2 3">
    <name type="scientific">Abrus precatorius</name>
    <name type="common">Indian licorice</name>
    <name type="synonym">Glycine abrus</name>
    <dbReference type="NCBI Taxonomy" id="3816"/>
    <lineage>
        <taxon>Eukaryota</taxon>
        <taxon>Viridiplantae</taxon>
        <taxon>Streptophyta</taxon>
        <taxon>Embryophyta</taxon>
        <taxon>Tracheophyta</taxon>
        <taxon>Spermatophyta</taxon>
        <taxon>Magnoliopsida</taxon>
        <taxon>eudicotyledons</taxon>
        <taxon>Gunneridae</taxon>
        <taxon>Pentapetalae</taxon>
        <taxon>rosids</taxon>
        <taxon>fabids</taxon>
        <taxon>Fabales</taxon>
        <taxon>Fabaceae</taxon>
        <taxon>Papilionoideae</taxon>
        <taxon>50 kb inversion clade</taxon>
        <taxon>NPAAA clade</taxon>
        <taxon>indigoferoid/millettioid clade</taxon>
        <taxon>Abreae</taxon>
        <taxon>Abrus</taxon>
    </lineage>
</organism>
<feature type="compositionally biased region" description="Polar residues" evidence="1">
    <location>
        <begin position="533"/>
        <end position="556"/>
    </location>
</feature>
<dbReference type="AlphaFoldDB" id="A0A8B8K191"/>
<feature type="compositionally biased region" description="Low complexity" evidence="1">
    <location>
        <begin position="312"/>
        <end position="333"/>
    </location>
</feature>
<keyword evidence="2" id="KW-1185">Reference proteome</keyword>
<feature type="region of interest" description="Disordered" evidence="1">
    <location>
        <begin position="161"/>
        <end position="344"/>
    </location>
</feature>
<feature type="region of interest" description="Disordered" evidence="1">
    <location>
        <begin position="366"/>
        <end position="397"/>
    </location>
</feature>
<dbReference type="OrthoDB" id="1898655at2759"/>
<feature type="compositionally biased region" description="Low complexity" evidence="1">
    <location>
        <begin position="388"/>
        <end position="397"/>
    </location>
</feature>
<dbReference type="RefSeq" id="XP_027337219.1">
    <property type="nucleotide sequence ID" value="XM_027481418.1"/>
</dbReference>
<dbReference type="InterPro" id="IPR021916">
    <property type="entry name" value="DUF3527"/>
</dbReference>
<evidence type="ECO:0000313" key="3">
    <source>
        <dbReference type="RefSeq" id="XP_027337219.1"/>
    </source>
</evidence>
<dbReference type="PANTHER" id="PTHR31390">
    <property type="entry name" value="EXPRESSED PROTEIN"/>
    <property type="match status" value="1"/>
</dbReference>
<dbReference type="GeneID" id="113850895"/>
<evidence type="ECO:0000313" key="2">
    <source>
        <dbReference type="Proteomes" id="UP000694853"/>
    </source>
</evidence>
<sequence>MPTNIQPSSNGLLKPAEDMRFILDFRKSGSKQNGSSKTGKESSVLPNSSQSSKDADKLKSKSGAGPQCSDRKQKAKVDVEGRIQNWETVRRKAIESDELVKHMSNLPGYLLRTDRVENSQEKAFNVGVLDWSRLEKWKHKHIPVLASNFASFNSSESLSRTATKSSISIGGKEKLNDKKSIRSSGIKPSHRECLPESTKLPSYDGKRLESSKNGAKSVGGEKRMTPWTFESFGKTGSDTSLGKERRNDYIKRNSKVENFASNSRLHGMSSVPNEKANGRDGAAKQNKAGLQEYNHGNKERNHKSGSNMGQPSLKLKNKGAASSSSKKMSCSSSETRKKVDQLQESDFDIGSKHCRSKPSNIVLLCPHETPQSSSSEDFRLSELRTSSDENISESSQSSLSYVSLPEEVYTENECSEIPLSRARHSAVELSSSETMQRSINTDLGMDHTSVVSMTPASIKNKMSSLESVRACFEKDVLDTKLRDQCIFSNLKESLDQETAELTAQKEMNPSHNRRFSFSLSRIGRSFSFKEGSTLPQSSSTFVSAKSGPVTPQSSVRWDNPSKEKGKSHNRTRSSSLQRFLDPILKHKTSDKHHSAESSQTLERSVNSSFRTLSISESLLAEKSQGSSIQGLLQLTIKNGVPLFKFVLNNERKIFAAAKNSLTSAAKGDLGYCFTFYLVNEIKKKSGGWISHGSREKSHGYAYNIVAQMKLSSSKITEPISHNSNTKRMVKEYVLSGVEIGQTDQGPPKFIRSAELAAVVIETSCEKISEVMYGNDNLPKKECTKCLADERCSCSSGETDTSGGTTVILPGGVHGSPVKGEPTPLIYRWKTGGSCDCGGWDIGCKLLVLSNQKQSSNVPKCYKPYHDRFQLFVQEGTEQDTPHFTLLPLKDEFYSVEFNSTISHLQAFFISVAVLSGQKLPGSMEMDSMHEEILKEPSSNNSKLQGKAPLKYAPIPPLSPVGRV</sequence>
<feature type="region of interest" description="Disordered" evidence="1">
    <location>
        <begin position="530"/>
        <end position="574"/>
    </location>
</feature>
<name>A0A8B8K191_ABRPR</name>
<reference evidence="2" key="1">
    <citation type="journal article" date="2019" name="Toxins">
        <title>Detection of Abrin-Like and Prepropulchellin-Like Toxin Genes and Transcripts Using Whole Genome Sequencing and Full-Length Transcript Sequencing of Abrus precatorius.</title>
        <authorList>
            <person name="Hovde B.T."/>
            <person name="Daligault H.E."/>
            <person name="Hanschen E.R."/>
            <person name="Kunde Y.A."/>
            <person name="Johnson M.B."/>
            <person name="Starkenburg S.R."/>
            <person name="Johnson S.L."/>
        </authorList>
    </citation>
    <scope>NUCLEOTIDE SEQUENCE [LARGE SCALE GENOMIC DNA]</scope>
</reference>
<feature type="compositionally biased region" description="Basic and acidic residues" evidence="1">
    <location>
        <begin position="171"/>
        <end position="180"/>
    </location>
</feature>
<dbReference type="Pfam" id="PF12043">
    <property type="entry name" value="DUF3527"/>
    <property type="match status" value="2"/>
</dbReference>
<feature type="region of interest" description="Disordered" evidence="1">
    <location>
        <begin position="24"/>
        <end position="77"/>
    </location>
</feature>
<evidence type="ECO:0000256" key="1">
    <source>
        <dbReference type="SAM" id="MobiDB-lite"/>
    </source>
</evidence>
<dbReference type="KEGG" id="aprc:113850895"/>
<reference evidence="3" key="2">
    <citation type="submission" date="2025-08" db="UniProtKB">
        <authorList>
            <consortium name="RefSeq"/>
        </authorList>
    </citation>
    <scope>IDENTIFICATION</scope>
    <source>
        <tissue evidence="3">Young leaves</tissue>
    </source>
</reference>
<feature type="compositionally biased region" description="Basic and acidic residues" evidence="1">
    <location>
        <begin position="376"/>
        <end position="387"/>
    </location>
</feature>
<feature type="compositionally biased region" description="Basic and acidic residues" evidence="1">
    <location>
        <begin position="241"/>
        <end position="255"/>
    </location>
</feature>
<dbReference type="PANTHER" id="PTHR31390:SF12">
    <property type="entry name" value="PUTATIVE (DUF3527)-RELATED"/>
    <property type="match status" value="1"/>
</dbReference>
<protein>
    <submittedName>
        <fullName evidence="3">Uncharacterized protein LOC113850895</fullName>
    </submittedName>
</protein>
<accession>A0A8B8K191</accession>